<evidence type="ECO:0000256" key="1">
    <source>
        <dbReference type="SAM" id="MobiDB-lite"/>
    </source>
</evidence>
<protein>
    <submittedName>
        <fullName evidence="2">Uncharacterized protein</fullName>
    </submittedName>
</protein>
<accession>A0A0B7C2Y5</accession>
<evidence type="ECO:0000313" key="2">
    <source>
        <dbReference type="EMBL" id="CEK99568.1"/>
    </source>
</evidence>
<proteinExistence type="predicted"/>
<feature type="region of interest" description="Disordered" evidence="1">
    <location>
        <begin position="53"/>
        <end position="74"/>
    </location>
</feature>
<gene>
    <name evidence="2" type="primary">ORF221581</name>
</gene>
<name>A0A0B7C2Y5_9EUPU</name>
<reference evidence="2" key="1">
    <citation type="submission" date="2014-12" db="EMBL/GenBank/DDBJ databases">
        <title>Insight into the proteome of Arion vulgaris.</title>
        <authorList>
            <person name="Aradska J."/>
            <person name="Bulat T."/>
            <person name="Smidak R."/>
            <person name="Sarate P."/>
            <person name="Gangsoo J."/>
            <person name="Sialana F."/>
            <person name="Bilban M."/>
            <person name="Lubec G."/>
        </authorList>
    </citation>
    <scope>NUCLEOTIDE SEQUENCE</scope>
    <source>
        <tissue evidence="2">Skin</tissue>
    </source>
</reference>
<dbReference type="EMBL" id="HACG01052697">
    <property type="protein sequence ID" value="CEK99568.1"/>
    <property type="molecule type" value="Transcribed_RNA"/>
</dbReference>
<feature type="non-terminal residue" evidence="2">
    <location>
        <position position="74"/>
    </location>
</feature>
<organism evidence="2">
    <name type="scientific">Arion vulgaris</name>
    <dbReference type="NCBI Taxonomy" id="1028688"/>
    <lineage>
        <taxon>Eukaryota</taxon>
        <taxon>Metazoa</taxon>
        <taxon>Spiralia</taxon>
        <taxon>Lophotrochozoa</taxon>
        <taxon>Mollusca</taxon>
        <taxon>Gastropoda</taxon>
        <taxon>Heterobranchia</taxon>
        <taxon>Euthyneura</taxon>
        <taxon>Panpulmonata</taxon>
        <taxon>Eupulmonata</taxon>
        <taxon>Stylommatophora</taxon>
        <taxon>Helicina</taxon>
        <taxon>Arionoidea</taxon>
        <taxon>Arionidae</taxon>
        <taxon>Arion</taxon>
    </lineage>
</organism>
<dbReference type="AlphaFoldDB" id="A0A0B7C2Y5"/>
<sequence length="74" mass="8776">MDFGNEDIIRRTAMSTMRFAWLRENQRQLIRDIRERYNELGMAVDNLRVYINSDSSDDQNESSQRTVESGLCKE</sequence>